<dbReference type="InterPro" id="IPR001747">
    <property type="entry name" value="Vitellogenin_N"/>
</dbReference>
<keyword evidence="1" id="KW-0597">Phosphoprotein</keyword>
<dbReference type="SMART" id="SM01170">
    <property type="entry name" value="DUF1944"/>
    <property type="match status" value="1"/>
</dbReference>
<dbReference type="GO" id="GO:0045735">
    <property type="term" value="F:nutrient reservoir activity"/>
    <property type="evidence" value="ECO:0007669"/>
    <property type="project" value="UniProtKB-KW"/>
</dbReference>
<dbReference type="SMART" id="SM00638">
    <property type="entry name" value="LPD_N"/>
    <property type="match status" value="1"/>
</dbReference>
<dbReference type="Gene3D" id="1.25.10.20">
    <property type="entry name" value="Vitellinogen, superhelical"/>
    <property type="match status" value="1"/>
</dbReference>
<evidence type="ECO:0000313" key="10">
    <source>
        <dbReference type="Proteomes" id="UP000265160"/>
    </source>
</evidence>
<reference evidence="9" key="2">
    <citation type="submission" date="2025-08" db="UniProtKB">
        <authorList>
            <consortium name="Ensembl"/>
        </authorList>
    </citation>
    <scope>IDENTIFICATION</scope>
</reference>
<dbReference type="Pfam" id="PF09175">
    <property type="entry name" value="Vit_b-sht_shell"/>
    <property type="match status" value="1"/>
</dbReference>
<feature type="chain" id="PRO_5017960637" evidence="7">
    <location>
        <begin position="16"/>
        <end position="1231"/>
    </location>
</feature>
<dbReference type="Pfam" id="PF09172">
    <property type="entry name" value="Vit_open_b-sht"/>
    <property type="match status" value="1"/>
</dbReference>
<keyword evidence="5" id="KW-0325">Glycoprotein</keyword>
<feature type="domain" description="Vitellogenin" evidence="8">
    <location>
        <begin position="19"/>
        <end position="656"/>
    </location>
</feature>
<name>A0A3P9DJ48_9CICH</name>
<evidence type="ECO:0000256" key="4">
    <source>
        <dbReference type="ARBA" id="ARBA00023157"/>
    </source>
</evidence>
<keyword evidence="3" id="KW-0758">Storage protein</keyword>
<dbReference type="InterPro" id="IPR011030">
    <property type="entry name" value="Lipovitellin_superhlx_dom"/>
</dbReference>
<evidence type="ECO:0000313" key="9">
    <source>
        <dbReference type="Ensembl" id="ENSMZEP00005034379.1"/>
    </source>
</evidence>
<dbReference type="InterPro" id="IPR015819">
    <property type="entry name" value="Lipid_transp_b-sht_shell"/>
</dbReference>
<keyword evidence="10" id="KW-1185">Reference proteome</keyword>
<evidence type="ECO:0000256" key="5">
    <source>
        <dbReference type="ARBA" id="ARBA00023180"/>
    </source>
</evidence>
<evidence type="ECO:0000256" key="6">
    <source>
        <dbReference type="PROSITE-ProRule" id="PRU00557"/>
    </source>
</evidence>
<evidence type="ECO:0000256" key="3">
    <source>
        <dbReference type="ARBA" id="ARBA00022761"/>
    </source>
</evidence>
<dbReference type="PROSITE" id="PS51211">
    <property type="entry name" value="VITELLOGENIN"/>
    <property type="match status" value="1"/>
</dbReference>
<dbReference type="InterPro" id="IPR015817">
    <property type="entry name" value="Vitellinogen_open_b-sht_sub1"/>
</dbReference>
<evidence type="ECO:0000259" key="8">
    <source>
        <dbReference type="PROSITE" id="PS51211"/>
    </source>
</evidence>
<dbReference type="PANTHER" id="PTHR23345:SF29">
    <property type="entry name" value="VITELLOGENIN 3, PHOSVITINLESS"/>
    <property type="match status" value="1"/>
</dbReference>
<feature type="signal peptide" evidence="7">
    <location>
        <begin position="1"/>
        <end position="15"/>
    </location>
</feature>
<reference evidence="9 10" key="1">
    <citation type="journal article" date="2014" name="Nature">
        <title>The genomic substrate for adaptive radiation in African cichlid fish.</title>
        <authorList>
            <person name="Brawand D."/>
            <person name="Wagner C.E."/>
            <person name="Li Y.I."/>
            <person name="Malinsky M."/>
            <person name="Keller I."/>
            <person name="Fan S."/>
            <person name="Simakov O."/>
            <person name="Ng A.Y."/>
            <person name="Lim Z.W."/>
            <person name="Bezault E."/>
            <person name="Turner-Maier J."/>
            <person name="Johnson J."/>
            <person name="Alcazar R."/>
            <person name="Noh H.J."/>
            <person name="Russell P."/>
            <person name="Aken B."/>
            <person name="Alfoldi J."/>
            <person name="Amemiya C."/>
            <person name="Azzouzi N."/>
            <person name="Baroiller J.F."/>
            <person name="Barloy-Hubler F."/>
            <person name="Berlin A."/>
            <person name="Bloomquist R."/>
            <person name="Carleton K.L."/>
            <person name="Conte M.A."/>
            <person name="D'Cotta H."/>
            <person name="Eshel O."/>
            <person name="Gaffney L."/>
            <person name="Galibert F."/>
            <person name="Gante H.F."/>
            <person name="Gnerre S."/>
            <person name="Greuter L."/>
            <person name="Guyon R."/>
            <person name="Haddad N.S."/>
            <person name="Haerty W."/>
            <person name="Harris R.M."/>
            <person name="Hofmann H.A."/>
            <person name="Hourlier T."/>
            <person name="Hulata G."/>
            <person name="Jaffe D.B."/>
            <person name="Lara M."/>
            <person name="Lee A.P."/>
            <person name="MacCallum I."/>
            <person name="Mwaiko S."/>
            <person name="Nikaido M."/>
            <person name="Nishihara H."/>
            <person name="Ozouf-Costaz C."/>
            <person name="Penman D.J."/>
            <person name="Przybylski D."/>
            <person name="Rakotomanga M."/>
            <person name="Renn S.C.P."/>
            <person name="Ribeiro F.J."/>
            <person name="Ron M."/>
            <person name="Salzburger W."/>
            <person name="Sanchez-Pulido L."/>
            <person name="Santos M.E."/>
            <person name="Searle S."/>
            <person name="Sharpe T."/>
            <person name="Swofford R."/>
            <person name="Tan F.J."/>
            <person name="Williams L."/>
            <person name="Young S."/>
            <person name="Yin S."/>
            <person name="Okada N."/>
            <person name="Kocher T.D."/>
            <person name="Miska E.A."/>
            <person name="Lander E.S."/>
            <person name="Venkatesh B."/>
            <person name="Fernald R.D."/>
            <person name="Meyer A."/>
            <person name="Ponting C.P."/>
            <person name="Streelman J.T."/>
            <person name="Lindblad-Toh K."/>
            <person name="Seehausen O."/>
            <person name="Di Palma F."/>
        </authorList>
    </citation>
    <scope>NUCLEOTIDE SEQUENCE</scope>
</reference>
<dbReference type="SMART" id="SM01169">
    <property type="entry name" value="DUF1943"/>
    <property type="match status" value="1"/>
</dbReference>
<dbReference type="GeneTree" id="ENSGT00530000064273"/>
<dbReference type="Ensembl" id="ENSMZET00005035587.1">
    <property type="protein sequence ID" value="ENSMZEP00005034379.1"/>
    <property type="gene ID" value="ENSMZEG00005018044.1"/>
</dbReference>
<dbReference type="PANTHER" id="PTHR23345">
    <property type="entry name" value="VITELLOGENIN-RELATED"/>
    <property type="match status" value="1"/>
</dbReference>
<dbReference type="InterPro" id="IPR015258">
    <property type="entry name" value="Vitellinogen_b-sht_shell"/>
</dbReference>
<dbReference type="GO" id="GO:0032355">
    <property type="term" value="P:response to estradiol"/>
    <property type="evidence" value="ECO:0007669"/>
    <property type="project" value="TreeGrafter"/>
</dbReference>
<dbReference type="Gene3D" id="2.20.50.20">
    <property type="entry name" value="Lipovitellin. Chain A, domain 3"/>
    <property type="match status" value="2"/>
</dbReference>
<dbReference type="InterPro" id="IPR050733">
    <property type="entry name" value="Vitellogenin/Apolipophorin"/>
</dbReference>
<dbReference type="Pfam" id="PF01347">
    <property type="entry name" value="Vitellogenin_N"/>
    <property type="match status" value="1"/>
</dbReference>
<dbReference type="SUPFAM" id="SSF56968">
    <property type="entry name" value="Lipovitellin-phosvitin complex, beta-sheet shell regions"/>
    <property type="match status" value="3"/>
</dbReference>
<comment type="caution">
    <text evidence="6">Lacks conserved residue(s) required for the propagation of feature annotation.</text>
</comment>
<keyword evidence="2 7" id="KW-0732">Signal</keyword>
<accession>A0A3P9DJ48</accession>
<dbReference type="InterPro" id="IPR015255">
    <property type="entry name" value="Vitellinogen_open_b-sht"/>
</dbReference>
<dbReference type="SUPFAM" id="SSF48431">
    <property type="entry name" value="Lipovitellin-phosvitin complex, superhelical domain"/>
    <property type="match status" value="1"/>
</dbReference>
<dbReference type="Gene3D" id="2.30.230.10">
    <property type="entry name" value="Lipovitellin, beta-sheet shell regions, chain A"/>
    <property type="match status" value="1"/>
</dbReference>
<feature type="disulfide bond" evidence="6">
    <location>
        <begin position="157"/>
        <end position="183"/>
    </location>
</feature>
<dbReference type="AlphaFoldDB" id="A0A3P9DJ48"/>
<dbReference type="Gene3D" id="2.20.90.10">
    <property type="entry name" value="Vitellinogen, beta-sheet shell domain"/>
    <property type="match status" value="1"/>
</dbReference>
<keyword evidence="4 6" id="KW-1015">Disulfide bond</keyword>
<dbReference type="GO" id="GO:0005319">
    <property type="term" value="F:lipid transporter activity"/>
    <property type="evidence" value="ECO:0007669"/>
    <property type="project" value="InterPro"/>
</dbReference>
<dbReference type="Gene3D" id="2.20.80.10">
    <property type="entry name" value="Lipovitellin-phosvitin complex, chain A, domain 4"/>
    <property type="match status" value="1"/>
</dbReference>
<evidence type="ECO:0000256" key="2">
    <source>
        <dbReference type="ARBA" id="ARBA00022729"/>
    </source>
</evidence>
<proteinExistence type="predicted"/>
<dbReference type="GO" id="GO:0071391">
    <property type="term" value="P:cellular response to estrogen stimulus"/>
    <property type="evidence" value="ECO:0007669"/>
    <property type="project" value="TreeGrafter"/>
</dbReference>
<dbReference type="InterPro" id="IPR015816">
    <property type="entry name" value="Vitellinogen_b-sht_N"/>
</dbReference>
<organism evidence="9 10">
    <name type="scientific">Maylandia zebra</name>
    <name type="common">zebra mbuna</name>
    <dbReference type="NCBI Taxonomy" id="106582"/>
    <lineage>
        <taxon>Eukaryota</taxon>
        <taxon>Metazoa</taxon>
        <taxon>Chordata</taxon>
        <taxon>Craniata</taxon>
        <taxon>Vertebrata</taxon>
        <taxon>Euteleostomi</taxon>
        <taxon>Actinopterygii</taxon>
        <taxon>Neopterygii</taxon>
        <taxon>Teleostei</taxon>
        <taxon>Neoteleostei</taxon>
        <taxon>Acanthomorphata</taxon>
        <taxon>Ovalentaria</taxon>
        <taxon>Cichlomorphae</taxon>
        <taxon>Cichliformes</taxon>
        <taxon>Cichlidae</taxon>
        <taxon>African cichlids</taxon>
        <taxon>Pseudocrenilabrinae</taxon>
        <taxon>Haplochromini</taxon>
        <taxon>Maylandia</taxon>
        <taxon>Maylandia zebra complex</taxon>
    </lineage>
</organism>
<evidence type="ECO:0000256" key="7">
    <source>
        <dbReference type="SAM" id="SignalP"/>
    </source>
</evidence>
<sequence length="1231" mass="137762">MRGLVFFFCCLVALANLTLNHRKTYEYKYEGEVKFGSGKPNRAESGVRIQCNIKISGESPQVFILQVSDVTFAELNGITGKSDFSQCPKLSQRIAAQLAKPFKFEHINGHVRQIQAAPDVTETTINIVRGMLSFFHATVKTSPTVYELEEVGIHGMCPNNYATEINKQTNNMNVTQVVDIDHCRIKAAMQNGMAFAVLDKETKQRGESMISTVQYLYTIQPTEEGGMVKSAYALEQQHFSPFNVKGGSFRMEAKKEMVLIRVSEGGKPANVGQLQNRGDIVHKLVNSNANIPLVMQDLAEPKAKAIRMIKQLAEDHKNQIKKETTEDTLKVYQLLRMLQDRDLDEMWVELARNNEHRRFFLDMVAEINDDRVLKFLHKRFISKDVSANEAVQTLLIAMNHLQPRAELVEKAKEIMNMEFIKSNPHLWTAAMFSFGSLVYKYCAYHSPCPQAAVQPLLNLANEGLRNHNETKMFIALRALGNAGHPGSIKTITNFLPGVAANPVDVSCRVQSAAMQALRLTARRDPYSVQEIALKVFLQKNCAPETNMMAIMVMFNTKPSAALVSTLTAHLEREKDIHLASFAYSYLENIARSKTPDNHNLSIYCSLAMKSLAAKFGRLSYNSRSFRMDMFDDDLLMGTSASFNMLGGPTSVLPTEIISQQKYFAIGRIMKLMEFGIRSETLKQLIGPSIPGFKGDFSFSDFQAIYNVLKNWESLPNDKPIISAYSRLSGQEFFFVNIQKDLLEYIKAAVSPSAPKGTPVWAAIEQLQKGLSWHWTKPLLNIEARLLQATTLGLPVEIAKYYQTVTGITINAKAAINPPQAQHLGDLINADISLESEGVVGFTKDFWIFHGINTELFQCGSEMKSKAPVELPMKLSAKINVGKRVLELDIPACKNEFELISFSSNLYAVSRNIGDPESPKRTPMIPDEFNSQQQPTPNNWWRKANMCAKSSMYGVGVCVDYDIRRQYFNNEYPLYSIMGFTHAAIRVVPAEATKPVEKIHLEVQCKPASHPLTIRHLYETMRRIAQQSNSASNERETRNSQEIMMDATAPQPVVSIKAIAMSGNQNLEGFDMTLYNPSEGDTLKAQMIMSHIGDAANWKMCVDASAQSPAMISWGAQCKPYKISVMAAAAQSPAPRQTLEAKVEWANVPEEMVNYCSRMERYIPGMALLYGFNQTSESNANQEVSASIVCASSDSIDVTIKLPKYTVFRQAVPLPFSSTSFCVENTERNEQA</sequence>
<protein>
    <submittedName>
        <fullName evidence="9">Vitellogenin 3, phosvitinless</fullName>
    </submittedName>
</protein>
<evidence type="ECO:0000256" key="1">
    <source>
        <dbReference type="ARBA" id="ARBA00022553"/>
    </source>
</evidence>
<dbReference type="Proteomes" id="UP000265160">
    <property type="component" value="LG15"/>
</dbReference>
<dbReference type="InterPro" id="IPR037088">
    <property type="entry name" value="Vitellinogen_b-sht_shell_sf"/>
</dbReference>
<reference evidence="9" key="3">
    <citation type="submission" date="2025-09" db="UniProtKB">
        <authorList>
            <consortium name="Ensembl"/>
        </authorList>
    </citation>
    <scope>IDENTIFICATION</scope>
</reference>